<dbReference type="RefSeq" id="WP_120569251.1">
    <property type="nucleotide sequence ID" value="NZ_CP024087.1"/>
</dbReference>
<evidence type="ECO:0000256" key="1">
    <source>
        <dbReference type="SAM" id="MobiDB-lite"/>
    </source>
</evidence>
<keyword evidence="2" id="KW-1133">Transmembrane helix</keyword>
<dbReference type="EMBL" id="CP024087">
    <property type="protein sequence ID" value="AYF26840.1"/>
    <property type="molecule type" value="Genomic_DNA"/>
</dbReference>
<gene>
    <name evidence="3" type="ORF">CSH63_05085</name>
</gene>
<keyword evidence="2" id="KW-0812">Transmembrane</keyword>
<reference evidence="3 4" key="1">
    <citation type="submission" date="2017-10" db="EMBL/GenBank/DDBJ databases">
        <title>Integration of genomic and chemical information greatly accelerates assignment of the full stereostructure of myelolactone, a potent inhibitor of myeloma from a marine-derived Micromonospora.</title>
        <authorList>
            <person name="Kim M.C."/>
            <person name="Machado H."/>
            <person name="Jensen P.R."/>
            <person name="Fenical W."/>
        </authorList>
    </citation>
    <scope>NUCLEOTIDE SEQUENCE [LARGE SCALE GENOMIC DNA]</scope>
    <source>
        <strain evidence="3 4">CNY-010</strain>
    </source>
</reference>
<feature type="transmembrane region" description="Helical" evidence="2">
    <location>
        <begin position="69"/>
        <end position="90"/>
    </location>
</feature>
<dbReference type="KEGG" id="mtua:CSH63_05085"/>
<protein>
    <submittedName>
        <fullName evidence="3">Uncharacterized protein</fullName>
    </submittedName>
</protein>
<accession>A0A386WHB3</accession>
<sequence length="200" mass="21482">MSDPYAAHQPQQPYQQGNPGYTTTPQHQSTAPAQTHVNGVDPTGLTAPAAAPARQARHSRSEPSRRKPLLIAIGAALVMLLLAAIAIGVYEGFIKEDSAVAACKSLRDCKKADGGEKGSDDEDKLTETEYRNARKLFEDSRHEKLREHGTALIDITWQVSNLPEGQETGALAFVSAMGTHMASLQTACADQGVIVNLNHK</sequence>
<name>A0A386WHB3_9ACTN</name>
<organism evidence="3 4">
    <name type="scientific">Micromonospora tulbaghiae</name>
    <dbReference type="NCBI Taxonomy" id="479978"/>
    <lineage>
        <taxon>Bacteria</taxon>
        <taxon>Bacillati</taxon>
        <taxon>Actinomycetota</taxon>
        <taxon>Actinomycetes</taxon>
        <taxon>Micromonosporales</taxon>
        <taxon>Micromonosporaceae</taxon>
        <taxon>Micromonospora</taxon>
    </lineage>
</organism>
<evidence type="ECO:0000313" key="4">
    <source>
        <dbReference type="Proteomes" id="UP000267804"/>
    </source>
</evidence>
<dbReference type="Proteomes" id="UP000267804">
    <property type="component" value="Chromosome"/>
</dbReference>
<feature type="region of interest" description="Disordered" evidence="1">
    <location>
        <begin position="1"/>
        <end position="64"/>
    </location>
</feature>
<evidence type="ECO:0000313" key="3">
    <source>
        <dbReference type="EMBL" id="AYF26840.1"/>
    </source>
</evidence>
<evidence type="ECO:0000256" key="2">
    <source>
        <dbReference type="SAM" id="Phobius"/>
    </source>
</evidence>
<feature type="compositionally biased region" description="Low complexity" evidence="1">
    <location>
        <begin position="1"/>
        <end position="16"/>
    </location>
</feature>
<feature type="compositionally biased region" description="Polar residues" evidence="1">
    <location>
        <begin position="17"/>
        <end position="37"/>
    </location>
</feature>
<keyword evidence="2" id="KW-0472">Membrane</keyword>
<dbReference type="AlphaFoldDB" id="A0A386WHB3"/>
<proteinExistence type="predicted"/>